<dbReference type="STRING" id="590409.Dd586_1765"/>
<dbReference type="GO" id="GO:0016791">
    <property type="term" value="F:phosphatase activity"/>
    <property type="evidence" value="ECO:0007669"/>
    <property type="project" value="TreeGrafter"/>
</dbReference>
<evidence type="ECO:0000313" key="2">
    <source>
        <dbReference type="EMBL" id="ACZ76628.1"/>
    </source>
</evidence>
<accession>D2BYG0</accession>
<dbReference type="InterPro" id="IPR029052">
    <property type="entry name" value="Metallo-depent_PP-like"/>
</dbReference>
<keyword evidence="3" id="KW-1185">Reference proteome</keyword>
<dbReference type="eggNOG" id="COG0639">
    <property type="taxonomic scope" value="Bacteria"/>
</dbReference>
<dbReference type="Gene3D" id="3.60.21.10">
    <property type="match status" value="1"/>
</dbReference>
<evidence type="ECO:0000313" key="3">
    <source>
        <dbReference type="Proteomes" id="UP000001446"/>
    </source>
</evidence>
<sequence length="241" mass="26413">MRAAGGAGIMINVQPPPAYQRITGVDWRHIFVVGDLHGCYPLLMVALEQAGFDTSCDLLVSVGDVIDRGPQNLACLDLLQQPWCRAVRGNHEQMALDALNDASRIALWRANGGDWFFRLEEQQQGLARHGLSQAAQLPYVIDIETATQRTVVAHADYPADGYQFDQPLPWAQVLWNRQRLSQAMAGIGGPIVGADAFLFGHTPLRKPLTFGNIHYIDTGAVFGGELTLYCVQRAEKSCGGK</sequence>
<feature type="domain" description="Serine/threonine specific protein phosphatases" evidence="1">
    <location>
        <begin position="87"/>
        <end position="92"/>
    </location>
</feature>
<evidence type="ECO:0000259" key="1">
    <source>
        <dbReference type="PROSITE" id="PS00125"/>
    </source>
</evidence>
<dbReference type="AlphaFoldDB" id="D2BYG0"/>
<reference evidence="2" key="1">
    <citation type="submission" date="2009-12" db="EMBL/GenBank/DDBJ databases">
        <title>Complete sequence of Dickeya dadantii Ech586.</title>
        <authorList>
            <consortium name="US DOE Joint Genome Institute"/>
            <person name="Lucas S."/>
            <person name="Copeland A."/>
            <person name="Lapidus A."/>
            <person name="Glavina del Rio T."/>
            <person name="Tice H."/>
            <person name="Bruce D."/>
            <person name="Goodwin L."/>
            <person name="Pitluck S."/>
            <person name="Munk A.C."/>
            <person name="Brettin T."/>
            <person name="Detter J.C."/>
            <person name="Han C."/>
            <person name="Tapia R."/>
            <person name="Larimer F."/>
            <person name="Land M."/>
            <person name="Hauser L."/>
            <person name="Kyrpides N."/>
            <person name="Mikhailova N."/>
            <person name="Balakrishnan V."/>
            <person name="Glasner J."/>
            <person name="Perna N.T."/>
        </authorList>
    </citation>
    <scope>NUCLEOTIDE SEQUENCE [LARGE SCALE GENOMIC DNA]</scope>
    <source>
        <strain evidence="2">Ech586</strain>
    </source>
</reference>
<dbReference type="EMBL" id="CP001836">
    <property type="protein sequence ID" value="ACZ76628.1"/>
    <property type="molecule type" value="Genomic_DNA"/>
</dbReference>
<organism evidence="2 3">
    <name type="scientific">Dickeya zeae (strain Ech586)</name>
    <name type="common">Dickeya dadantii (strain Ech586)</name>
    <dbReference type="NCBI Taxonomy" id="590409"/>
    <lineage>
        <taxon>Bacteria</taxon>
        <taxon>Pseudomonadati</taxon>
        <taxon>Pseudomonadota</taxon>
        <taxon>Gammaproteobacteria</taxon>
        <taxon>Enterobacterales</taxon>
        <taxon>Pectobacteriaceae</taxon>
        <taxon>Dickeya</taxon>
        <taxon>Dickeya parazeae</taxon>
    </lineage>
</organism>
<dbReference type="KEGG" id="ddc:Dd586_1765"/>
<dbReference type="PROSITE" id="PS00125">
    <property type="entry name" value="SER_THR_PHOSPHATASE"/>
    <property type="match status" value="1"/>
</dbReference>
<dbReference type="GO" id="GO:0008803">
    <property type="term" value="F:bis(5'-nucleosyl)-tetraphosphatase (symmetrical) activity"/>
    <property type="evidence" value="ECO:0007669"/>
    <property type="project" value="TreeGrafter"/>
</dbReference>
<dbReference type="InterPro" id="IPR006186">
    <property type="entry name" value="Ser/Thr-sp_prot-phosphatase"/>
</dbReference>
<dbReference type="GO" id="GO:0110154">
    <property type="term" value="P:RNA decapping"/>
    <property type="evidence" value="ECO:0007669"/>
    <property type="project" value="TreeGrafter"/>
</dbReference>
<dbReference type="SUPFAM" id="SSF56300">
    <property type="entry name" value="Metallo-dependent phosphatases"/>
    <property type="match status" value="1"/>
</dbReference>
<gene>
    <name evidence="2" type="ordered locus">Dd586_1765</name>
</gene>
<dbReference type="GO" id="GO:0005737">
    <property type="term" value="C:cytoplasm"/>
    <property type="evidence" value="ECO:0007669"/>
    <property type="project" value="TreeGrafter"/>
</dbReference>
<dbReference type="Proteomes" id="UP000001446">
    <property type="component" value="Chromosome"/>
</dbReference>
<protein>
    <submittedName>
        <fullName evidence="2">Metallophosphoesterase</fullName>
    </submittedName>
</protein>
<proteinExistence type="predicted"/>
<name>D2BYG0_DICZ5</name>
<dbReference type="PANTHER" id="PTHR42850">
    <property type="entry name" value="METALLOPHOSPHOESTERASE"/>
    <property type="match status" value="1"/>
</dbReference>
<dbReference type="InterPro" id="IPR050126">
    <property type="entry name" value="Ap4A_hydrolase"/>
</dbReference>
<dbReference type="Pfam" id="PF00149">
    <property type="entry name" value="Metallophos"/>
    <property type="match status" value="1"/>
</dbReference>
<dbReference type="InterPro" id="IPR004843">
    <property type="entry name" value="Calcineurin-like_PHP"/>
</dbReference>
<dbReference type="PANTHER" id="PTHR42850:SF10">
    <property type="entry name" value="SERINE_THREONINE-PROTEIN PHOSPHATASE 1"/>
    <property type="match status" value="1"/>
</dbReference>
<dbReference type="HOGENOM" id="CLU_023125_1_1_6"/>